<dbReference type="SUPFAM" id="SSF103473">
    <property type="entry name" value="MFS general substrate transporter"/>
    <property type="match status" value="1"/>
</dbReference>
<feature type="compositionally biased region" description="Basic and acidic residues" evidence="8">
    <location>
        <begin position="274"/>
        <end position="284"/>
    </location>
</feature>
<evidence type="ECO:0000256" key="3">
    <source>
        <dbReference type="ARBA" id="ARBA00022448"/>
    </source>
</evidence>
<dbReference type="AlphaFoldDB" id="A0A150GYD2"/>
<evidence type="ECO:0000256" key="6">
    <source>
        <dbReference type="ARBA" id="ARBA00023136"/>
    </source>
</evidence>
<comment type="function">
    <text evidence="7">May be involved in iron transport and iron homeostasis.</text>
</comment>
<dbReference type="Gene3D" id="1.20.1250.20">
    <property type="entry name" value="MFS general substrate transporter like domains"/>
    <property type="match status" value="1"/>
</dbReference>
<proteinExistence type="inferred from homology"/>
<keyword evidence="5 7" id="KW-1133">Transmembrane helix</keyword>
<comment type="caution">
    <text evidence="9">The sequence shown here is derived from an EMBL/GenBank/DDBJ whole genome shotgun (WGS) entry which is preliminary data.</text>
</comment>
<comment type="similarity">
    <text evidence="2 7">Belongs to the ferroportin (FP) (TC 2.A.100) family. SLC40A subfamily.</text>
</comment>
<protein>
    <recommendedName>
        <fullName evidence="7">Solute carrier family 40 member</fullName>
    </recommendedName>
</protein>
<accession>A0A150GYD2</accession>
<gene>
    <name evidence="9" type="ORF">GPECTOR_4g913</name>
</gene>
<feature type="region of interest" description="Disordered" evidence="8">
    <location>
        <begin position="173"/>
        <end position="292"/>
    </location>
</feature>
<dbReference type="PANTHER" id="PTHR11660:SF57">
    <property type="entry name" value="SOLUTE CARRIER FAMILY 40 MEMBER"/>
    <property type="match status" value="1"/>
</dbReference>
<evidence type="ECO:0000256" key="1">
    <source>
        <dbReference type="ARBA" id="ARBA00004141"/>
    </source>
</evidence>
<feature type="transmembrane region" description="Helical" evidence="7">
    <location>
        <begin position="141"/>
        <end position="162"/>
    </location>
</feature>
<feature type="region of interest" description="Disordered" evidence="8">
    <location>
        <begin position="306"/>
        <end position="388"/>
    </location>
</feature>
<keyword evidence="3 7" id="KW-0813">Transport</keyword>
<dbReference type="GO" id="GO:0016020">
    <property type="term" value="C:membrane"/>
    <property type="evidence" value="ECO:0007669"/>
    <property type="project" value="UniProtKB-SubCell"/>
</dbReference>
<evidence type="ECO:0000313" key="10">
    <source>
        <dbReference type="Proteomes" id="UP000075714"/>
    </source>
</evidence>
<evidence type="ECO:0000256" key="8">
    <source>
        <dbReference type="SAM" id="MobiDB-lite"/>
    </source>
</evidence>
<feature type="transmembrane region" description="Helical" evidence="7">
    <location>
        <begin position="68"/>
        <end position="93"/>
    </location>
</feature>
<feature type="transmembrane region" description="Helical" evidence="7">
    <location>
        <begin position="532"/>
        <end position="552"/>
    </location>
</feature>
<dbReference type="InterPro" id="IPR036259">
    <property type="entry name" value="MFS_trans_sf"/>
</dbReference>
<evidence type="ECO:0000256" key="4">
    <source>
        <dbReference type="ARBA" id="ARBA00022692"/>
    </source>
</evidence>
<dbReference type="STRING" id="33097.A0A150GYD2"/>
<keyword evidence="7" id="KW-0406">Ion transport</keyword>
<evidence type="ECO:0000256" key="5">
    <source>
        <dbReference type="ARBA" id="ARBA00022989"/>
    </source>
</evidence>
<feature type="transmembrane region" description="Helical" evidence="7">
    <location>
        <begin position="35"/>
        <end position="56"/>
    </location>
</feature>
<evidence type="ECO:0000313" key="9">
    <source>
        <dbReference type="EMBL" id="KXZ54841.1"/>
    </source>
</evidence>
<evidence type="ECO:0000256" key="2">
    <source>
        <dbReference type="ARBA" id="ARBA00006279"/>
    </source>
</evidence>
<comment type="subcellular location">
    <subcellularLocation>
        <location evidence="1 7">Membrane</location>
        <topology evidence="1 7">Multi-pass membrane protein</topology>
    </subcellularLocation>
</comment>
<dbReference type="Proteomes" id="UP000075714">
    <property type="component" value="Unassembled WGS sequence"/>
</dbReference>
<feature type="transmembrane region" description="Helical" evidence="7">
    <location>
        <begin position="634"/>
        <end position="656"/>
    </location>
</feature>
<feature type="transmembrane region" description="Helical" evidence="7">
    <location>
        <begin position="114"/>
        <end position="135"/>
    </location>
</feature>
<feature type="compositionally biased region" description="Polar residues" evidence="8">
    <location>
        <begin position="351"/>
        <end position="360"/>
    </location>
</feature>
<feature type="compositionally biased region" description="Gly residues" evidence="8">
    <location>
        <begin position="375"/>
        <end position="385"/>
    </location>
</feature>
<name>A0A150GYD2_GONPE</name>
<keyword evidence="4 7" id="KW-0812">Transmembrane</keyword>
<organism evidence="9 10">
    <name type="scientific">Gonium pectorale</name>
    <name type="common">Green alga</name>
    <dbReference type="NCBI Taxonomy" id="33097"/>
    <lineage>
        <taxon>Eukaryota</taxon>
        <taxon>Viridiplantae</taxon>
        <taxon>Chlorophyta</taxon>
        <taxon>core chlorophytes</taxon>
        <taxon>Chlorophyceae</taxon>
        <taxon>CS clade</taxon>
        <taxon>Chlamydomonadales</taxon>
        <taxon>Volvocaceae</taxon>
        <taxon>Gonium</taxon>
    </lineage>
</organism>
<feature type="compositionally biased region" description="Acidic residues" evidence="8">
    <location>
        <begin position="329"/>
        <end position="339"/>
    </location>
</feature>
<keyword evidence="6 7" id="KW-0472">Membrane</keyword>
<comment type="caution">
    <text evidence="7">Lacks conserved residue(s) required for the propagation of feature annotation.</text>
</comment>
<dbReference type="OrthoDB" id="648861at2759"/>
<feature type="transmembrane region" description="Helical" evidence="7">
    <location>
        <begin position="462"/>
        <end position="487"/>
    </location>
</feature>
<sequence length="678" mass="67422">MVSAYGLMDNLARVLLGPMVGGYVDRHERLPGACAMLRLQNGCIGGSAAAALVLLWPGSPAAGYKPAYWALMWLLAVLGAASSAGSTGVSISLEREAVRALAGPNDAALAALNATMRAIDLTALLAAPLAAGVLMSGAGPFVAAAVMAGYCLTAYGPELLLLRAAIRAAPVLGQPKHRGGPQGATRDGCAGGGGEVQEATERTGLLAACDDRGADGSEGEGGAGDRDDDVKRSRNRSFGVLPAAGGHGADAADGSGGSGSGDGMAVAAARGVRRAAEPERRKVDDDDAGRGPFAAREVQAVAAAEAVRAKGTRGRNAQRGTGRGGMGAEESDDDDDGEAEGAVSLGKPLLSSRTESTSALPSPPSDRGGRRWSGASGGSDGGDAFGNGAALNRNASTAMTAASSMTALSVPGAAAAAGDAAGVTSPHLSGGAAAAAAALARRLRRAAADYGESWAVYASQPLLLPCLALALLYCTVLSLGFLMTSYLKWSGLSEAEVSAYRGVGALAGLAATAIFPPLSARAGLRFCAAAGITYQLACLASGVLPAASAGIARHSGGSGGGNKPSVAEVRVLVGGLVSSRTGLWLYDLAVTQLIQEDVDPDHLGSVYGVQSSLQAAFEMLSFMAGLASPDPARFHLLMLGSLGSVCAAAVLVYCYVCGAGRRRNAAARLAAGGSASQA</sequence>
<feature type="compositionally biased region" description="Basic and acidic residues" evidence="8">
    <location>
        <begin position="223"/>
        <end position="232"/>
    </location>
</feature>
<dbReference type="EMBL" id="LSYV01000005">
    <property type="protein sequence ID" value="KXZ54841.1"/>
    <property type="molecule type" value="Genomic_DNA"/>
</dbReference>
<dbReference type="InterPro" id="IPR009716">
    <property type="entry name" value="Ferroportin-1"/>
</dbReference>
<evidence type="ECO:0000256" key="7">
    <source>
        <dbReference type="RuleBase" id="RU365065"/>
    </source>
</evidence>
<keyword evidence="10" id="KW-1185">Reference proteome</keyword>
<feature type="transmembrane region" description="Helical" evidence="7">
    <location>
        <begin position="499"/>
        <end position="520"/>
    </location>
</feature>
<dbReference type="Pfam" id="PF06963">
    <property type="entry name" value="FPN1"/>
    <property type="match status" value="2"/>
</dbReference>
<dbReference type="PANTHER" id="PTHR11660">
    <property type="entry name" value="SOLUTE CARRIER FAMILY 40 MEMBER"/>
    <property type="match status" value="1"/>
</dbReference>
<dbReference type="GO" id="GO:0005381">
    <property type="term" value="F:iron ion transmembrane transporter activity"/>
    <property type="evidence" value="ECO:0007669"/>
    <property type="project" value="UniProtKB-UniRule"/>
</dbReference>
<reference evidence="10" key="1">
    <citation type="journal article" date="2016" name="Nat. Commun.">
        <title>The Gonium pectorale genome demonstrates co-option of cell cycle regulation during the evolution of multicellularity.</title>
        <authorList>
            <person name="Hanschen E.R."/>
            <person name="Marriage T.N."/>
            <person name="Ferris P.J."/>
            <person name="Hamaji T."/>
            <person name="Toyoda A."/>
            <person name="Fujiyama A."/>
            <person name="Neme R."/>
            <person name="Noguchi H."/>
            <person name="Minakuchi Y."/>
            <person name="Suzuki M."/>
            <person name="Kawai-Toyooka H."/>
            <person name="Smith D.R."/>
            <person name="Sparks H."/>
            <person name="Anderson J."/>
            <person name="Bakaric R."/>
            <person name="Luria V."/>
            <person name="Karger A."/>
            <person name="Kirschner M.W."/>
            <person name="Durand P.M."/>
            <person name="Michod R.E."/>
            <person name="Nozaki H."/>
            <person name="Olson B.J."/>
        </authorList>
    </citation>
    <scope>NUCLEOTIDE SEQUENCE [LARGE SCALE GENOMIC DNA]</scope>
    <source>
        <strain evidence="10">NIES-2863</strain>
    </source>
</reference>